<evidence type="ECO:0000256" key="1">
    <source>
        <dbReference type="ARBA" id="ARBA00002197"/>
    </source>
</evidence>
<dbReference type="UniPathway" id="UPA00061">
    <property type="reaction ID" value="UER00516"/>
</dbReference>
<dbReference type="NCBIfam" id="TIGR03160">
    <property type="entry name" value="cobT_DBIPRT"/>
    <property type="match status" value="1"/>
</dbReference>
<dbReference type="OrthoDB" id="9781491at2"/>
<protein>
    <recommendedName>
        <fullName evidence="5 10">Nicotinate-nucleotide--dimethylbenzimidazole phosphoribosyltransferase</fullName>
        <ecNumber evidence="4 10">2.4.2.21</ecNumber>
    </recommendedName>
</protein>
<dbReference type="PANTHER" id="PTHR43463">
    <property type="entry name" value="NICOTINATE-NUCLEOTIDE--DIMETHYLBENZIMIDAZOLE PHOSPHORIBOSYLTRANSFERASE"/>
    <property type="match status" value="1"/>
</dbReference>
<dbReference type="FunFam" id="3.40.50.10210:FF:000001">
    <property type="entry name" value="Nicotinate-nucleotide--dimethylbenzimidazole phosphoribosyltransferase"/>
    <property type="match status" value="1"/>
</dbReference>
<dbReference type="GO" id="GO:0008939">
    <property type="term" value="F:nicotinate-nucleotide-dimethylbenzimidazole phosphoribosyltransferase activity"/>
    <property type="evidence" value="ECO:0007669"/>
    <property type="project" value="UniProtKB-UniRule"/>
</dbReference>
<dbReference type="CDD" id="cd02439">
    <property type="entry name" value="DMB-PRT_CobT"/>
    <property type="match status" value="1"/>
</dbReference>
<dbReference type="STRING" id="1527.SAMN04489757_10891"/>
<dbReference type="Pfam" id="PF02277">
    <property type="entry name" value="DBI_PRT"/>
    <property type="match status" value="1"/>
</dbReference>
<evidence type="ECO:0000256" key="5">
    <source>
        <dbReference type="ARBA" id="ARBA00015486"/>
    </source>
</evidence>
<evidence type="ECO:0000256" key="6">
    <source>
        <dbReference type="ARBA" id="ARBA00022573"/>
    </source>
</evidence>
<dbReference type="SUPFAM" id="SSF52733">
    <property type="entry name" value="Nicotinate mononucleotide:5,6-dimethylbenzimidazole phosphoribosyltransferase (CobT)"/>
    <property type="match status" value="1"/>
</dbReference>
<dbReference type="PANTHER" id="PTHR43463:SF1">
    <property type="entry name" value="NICOTINATE-NUCLEOTIDE--DIMETHYLBENZIMIDAZOLE PHOSPHORIBOSYLTRANSFERASE"/>
    <property type="match status" value="1"/>
</dbReference>
<dbReference type="RefSeq" id="WP_091685464.1">
    <property type="nucleotide sequence ID" value="NZ_BAABFM010000072.1"/>
</dbReference>
<evidence type="ECO:0000256" key="4">
    <source>
        <dbReference type="ARBA" id="ARBA00011991"/>
    </source>
</evidence>
<proteinExistence type="inferred from homology"/>
<keyword evidence="6" id="KW-0169">Cobalamin biosynthesis</keyword>
<dbReference type="AlphaFoldDB" id="A0A1I5E8M2"/>
<evidence type="ECO:0000313" key="11">
    <source>
        <dbReference type="EMBL" id="SFO07899.1"/>
    </source>
</evidence>
<dbReference type="InterPro" id="IPR036087">
    <property type="entry name" value="Nict_dMeBzImd_PRibTrfase_sf"/>
</dbReference>
<dbReference type="GO" id="GO:0009236">
    <property type="term" value="P:cobalamin biosynthetic process"/>
    <property type="evidence" value="ECO:0007669"/>
    <property type="project" value="UniProtKB-UniRule"/>
</dbReference>
<evidence type="ECO:0000256" key="7">
    <source>
        <dbReference type="ARBA" id="ARBA00022676"/>
    </source>
</evidence>
<dbReference type="Gene3D" id="1.10.1610.10">
    <property type="match status" value="1"/>
</dbReference>
<evidence type="ECO:0000313" key="12">
    <source>
        <dbReference type="Proteomes" id="UP000198806"/>
    </source>
</evidence>
<dbReference type="Gene3D" id="3.40.50.10210">
    <property type="match status" value="1"/>
</dbReference>
<accession>A0A1I5E8M2</accession>
<evidence type="ECO:0000256" key="10">
    <source>
        <dbReference type="NCBIfam" id="TIGR03160"/>
    </source>
</evidence>
<reference evidence="11 12" key="1">
    <citation type="submission" date="2016-10" db="EMBL/GenBank/DDBJ databases">
        <authorList>
            <person name="de Groot N.N."/>
        </authorList>
    </citation>
    <scope>NUCLEOTIDE SEQUENCE [LARGE SCALE GENOMIC DNA]</scope>
    <source>
        <strain evidence="11 12">DSM 1283</strain>
    </source>
</reference>
<evidence type="ECO:0000256" key="3">
    <source>
        <dbReference type="ARBA" id="ARBA00007110"/>
    </source>
</evidence>
<evidence type="ECO:0000256" key="8">
    <source>
        <dbReference type="ARBA" id="ARBA00022679"/>
    </source>
</evidence>
<dbReference type="EMBL" id="FOWD01000008">
    <property type="protein sequence ID" value="SFO07899.1"/>
    <property type="molecule type" value="Genomic_DNA"/>
</dbReference>
<organism evidence="11 12">
    <name type="scientific">Anaerocolumna aminovalerica</name>
    <dbReference type="NCBI Taxonomy" id="1527"/>
    <lineage>
        <taxon>Bacteria</taxon>
        <taxon>Bacillati</taxon>
        <taxon>Bacillota</taxon>
        <taxon>Clostridia</taxon>
        <taxon>Lachnospirales</taxon>
        <taxon>Lachnospiraceae</taxon>
        <taxon>Anaerocolumna</taxon>
    </lineage>
</organism>
<dbReference type="NCBIfam" id="NF000996">
    <property type="entry name" value="PRK00105.1"/>
    <property type="match status" value="1"/>
</dbReference>
<keyword evidence="7 11" id="KW-0328">Glycosyltransferase</keyword>
<comment type="pathway">
    <text evidence="2">Nucleoside biosynthesis; alpha-ribazole biosynthesis; alpha-ribazole from 5,6-dimethylbenzimidazole: step 1/2.</text>
</comment>
<gene>
    <name evidence="11" type="ORF">SAMN04489757_10891</name>
</gene>
<comment type="catalytic activity">
    <reaction evidence="9">
        <text>5,6-dimethylbenzimidazole + nicotinate beta-D-ribonucleotide = alpha-ribazole 5'-phosphate + nicotinate + H(+)</text>
        <dbReference type="Rhea" id="RHEA:11196"/>
        <dbReference type="ChEBI" id="CHEBI:15378"/>
        <dbReference type="ChEBI" id="CHEBI:15890"/>
        <dbReference type="ChEBI" id="CHEBI:32544"/>
        <dbReference type="ChEBI" id="CHEBI:57502"/>
        <dbReference type="ChEBI" id="CHEBI:57918"/>
        <dbReference type="EC" id="2.4.2.21"/>
    </reaction>
</comment>
<keyword evidence="8 11" id="KW-0808">Transferase</keyword>
<comment type="function">
    <text evidence="1">Catalyzes the synthesis of alpha-ribazole-5'-phosphate from nicotinate mononucleotide (NAMN) and 5,6-dimethylbenzimidazole (DMB).</text>
</comment>
<evidence type="ECO:0000256" key="2">
    <source>
        <dbReference type="ARBA" id="ARBA00005049"/>
    </source>
</evidence>
<dbReference type="EC" id="2.4.2.21" evidence="4 10"/>
<keyword evidence="12" id="KW-1185">Reference proteome</keyword>
<evidence type="ECO:0000256" key="9">
    <source>
        <dbReference type="ARBA" id="ARBA00047340"/>
    </source>
</evidence>
<dbReference type="InterPro" id="IPR017846">
    <property type="entry name" value="Nict_dMeBzImd_PRibTrfase_bact"/>
</dbReference>
<sequence>MTAEALSKLYIDRPDENIRENVKNIWDGIAKPLKGLGQFETIFAQIGAITGTTHIDISKKAVIVMCADNGIVEEGVTQYGQEMTSIIASSMVMKDTSVCKMAKVTGADILPVDIGINRDNEIGGMIQRNIAHGTRNFKKEPAMSQEDVLKAIEVGIAMVADCKEQGYSLVATGEMGIGNTTTSSAMTAALLQCRVEDVTGKGAGLSREGVNRKVEVIKEALDNYNFHKSETLRILATVGGYDIAGLTGVFIGGAVHHIPVVMDGVISGVAALTAERLVPGVKDYIIPSHLSKEPAAIKIMEELGLHPVIHGEMALGEGTGAVMMFSLLDMALSLYDNPVTFEDINRIGK</sequence>
<name>A0A1I5E8M2_9FIRM</name>
<dbReference type="InterPro" id="IPR023195">
    <property type="entry name" value="Nict_dMeBzImd_PRibTrfase_N"/>
</dbReference>
<dbReference type="Proteomes" id="UP000198806">
    <property type="component" value="Unassembled WGS sequence"/>
</dbReference>
<dbReference type="InterPro" id="IPR003200">
    <property type="entry name" value="Nict_dMeBzImd_PRibTrfase"/>
</dbReference>
<comment type="similarity">
    <text evidence="3">Belongs to the CobT family.</text>
</comment>